<reference evidence="2" key="1">
    <citation type="journal article" date="2021" name="Proc. Natl. Acad. Sci. U.S.A.">
        <title>A Catalog of Tens of Thousands of Viruses from Human Metagenomes Reveals Hidden Associations with Chronic Diseases.</title>
        <authorList>
            <person name="Tisza M.J."/>
            <person name="Buck C.B."/>
        </authorList>
    </citation>
    <scope>NUCLEOTIDE SEQUENCE</scope>
    <source>
        <strain evidence="2">CtH1110</strain>
    </source>
</reference>
<dbReference type="EMBL" id="BK014829">
    <property type="protein sequence ID" value="DAD77623.1"/>
    <property type="molecule type" value="Genomic_DNA"/>
</dbReference>
<organism evidence="2">
    <name type="scientific">Siphoviridae sp. ctH1110</name>
    <dbReference type="NCBI Taxonomy" id="2826226"/>
    <lineage>
        <taxon>Viruses</taxon>
        <taxon>Duplodnaviria</taxon>
        <taxon>Heunggongvirae</taxon>
        <taxon>Uroviricota</taxon>
        <taxon>Caudoviricetes</taxon>
    </lineage>
</organism>
<evidence type="ECO:0000313" key="2">
    <source>
        <dbReference type="EMBL" id="DAD77623.1"/>
    </source>
</evidence>
<dbReference type="Gene3D" id="2.30.30.290">
    <property type="entry name" value="YopX-like domains"/>
    <property type="match status" value="1"/>
</dbReference>
<dbReference type="InterPro" id="IPR023385">
    <property type="entry name" value="YopX-like_C"/>
</dbReference>
<sequence>MREILFRGKDPESGTWYEGYYMALSDTTYCFQEDYAAHPDNTKHYIVFDRMTDWGLPNQHLKADVDPVTVGQYTGLKDTNGKKIFEGDLVISTNPRRLSNKPELVKYNPSSGYWMCDPRRGPLVVGNVYDNQEPSGGHQREKALEAMKDG</sequence>
<feature type="domain" description="YopX protein" evidence="1">
    <location>
        <begin position="6"/>
        <end position="125"/>
    </location>
</feature>
<evidence type="ECO:0000259" key="1">
    <source>
        <dbReference type="Pfam" id="PF09643"/>
    </source>
</evidence>
<dbReference type="InterPro" id="IPR019096">
    <property type="entry name" value="YopX_protein"/>
</dbReference>
<dbReference type="SUPFAM" id="SSF159006">
    <property type="entry name" value="YopX-like"/>
    <property type="match status" value="1"/>
</dbReference>
<proteinExistence type="predicted"/>
<accession>A0A8S5M6A6</accession>
<dbReference type="Pfam" id="PF09643">
    <property type="entry name" value="YopX"/>
    <property type="match status" value="1"/>
</dbReference>
<protein>
    <submittedName>
        <fullName evidence="2">YopX protein</fullName>
    </submittedName>
</protein>
<name>A0A8S5M6A6_9CAUD</name>